<dbReference type="OrthoDB" id="1862401at2759"/>
<evidence type="ECO:0000256" key="2">
    <source>
        <dbReference type="ARBA" id="ARBA00023315"/>
    </source>
</evidence>
<dbReference type="Pfam" id="PF02458">
    <property type="entry name" value="Transferase"/>
    <property type="match status" value="1"/>
</dbReference>
<keyword evidence="4" id="KW-1185">Reference proteome</keyword>
<dbReference type="PANTHER" id="PTHR31625">
    <property type="match status" value="1"/>
</dbReference>
<dbReference type="InterPro" id="IPR051504">
    <property type="entry name" value="Plant_metabolite_acyltrans"/>
</dbReference>
<keyword evidence="1 3" id="KW-0808">Transferase</keyword>
<name>A0A834SYT1_9FABA</name>
<dbReference type="AlphaFoldDB" id="A0A834SYT1"/>
<dbReference type="SUPFAM" id="SSF52777">
    <property type="entry name" value="CoA-dependent acyltransferases"/>
    <property type="match status" value="1"/>
</dbReference>
<evidence type="ECO:0000313" key="4">
    <source>
        <dbReference type="Proteomes" id="UP000634136"/>
    </source>
</evidence>
<reference evidence="3" key="1">
    <citation type="submission" date="2020-09" db="EMBL/GenBank/DDBJ databases">
        <title>Genome-Enabled Discovery of Anthraquinone Biosynthesis in Senna tora.</title>
        <authorList>
            <person name="Kang S.-H."/>
            <person name="Pandey R.P."/>
            <person name="Lee C.-M."/>
            <person name="Sim J.-S."/>
            <person name="Jeong J.-T."/>
            <person name="Choi B.-S."/>
            <person name="Jung M."/>
            <person name="Ginzburg D."/>
            <person name="Zhao K."/>
            <person name="Won S.Y."/>
            <person name="Oh T.-J."/>
            <person name="Yu Y."/>
            <person name="Kim N.-H."/>
            <person name="Lee O.R."/>
            <person name="Lee T.-H."/>
            <person name="Bashyal P."/>
            <person name="Kim T.-S."/>
            <person name="Lee W.-H."/>
            <person name="Kawkins C."/>
            <person name="Kim C.-K."/>
            <person name="Kim J.S."/>
            <person name="Ahn B.O."/>
            <person name="Rhee S.Y."/>
            <person name="Sohng J.K."/>
        </authorList>
    </citation>
    <scope>NUCLEOTIDE SEQUENCE</scope>
    <source>
        <tissue evidence="3">Leaf</tissue>
    </source>
</reference>
<dbReference type="EMBL" id="JAAIUW010000010">
    <property type="protein sequence ID" value="KAF7813173.1"/>
    <property type="molecule type" value="Genomic_DNA"/>
</dbReference>
<accession>A0A834SYT1</accession>
<dbReference type="Gene3D" id="3.30.559.10">
    <property type="entry name" value="Chloramphenicol acetyltransferase-like domain"/>
    <property type="match status" value="3"/>
</dbReference>
<dbReference type="GO" id="GO:0016747">
    <property type="term" value="F:acyltransferase activity, transferring groups other than amino-acyl groups"/>
    <property type="evidence" value="ECO:0007669"/>
    <property type="project" value="UniProtKB-ARBA"/>
</dbReference>
<protein>
    <submittedName>
        <fullName evidence="3">Phenolic glucoside malonyltransferase 1-like</fullName>
    </submittedName>
</protein>
<evidence type="ECO:0000256" key="1">
    <source>
        <dbReference type="ARBA" id="ARBA00022679"/>
    </source>
</evidence>
<comment type="caution">
    <text evidence="3">The sequence shown here is derived from an EMBL/GenBank/DDBJ whole genome shotgun (WGS) entry which is preliminary data.</text>
</comment>
<sequence>MAPPMMSSSKTTEVCSVAPWSPETATSSATSSLYLTFSDIMWLKLRPVKRVFFYEFPHPPSSFFDSLLPKLKHSLSLTLHAFLPLASTLTWPSYSPVPVIAYLPGDAVSVTVAESDSDFNHLSGYSVSELGFSIGIATHHAAMDGKSSTSFMNSWAYICFHLEDSSDLSSSPSLPEHLVPFYDRSVIKDPCGLIRGAFELTPSSISKLKKSAESKVKQGVRVSSFIVACAYVLECLVKAEKTEEDRVFLAFNADLRSRLDPPIPPTYFGNFIGGAMFVCETKRLLEEDGFVCGVEEIIEGLKRMDEEEDVVSGTERFFLETGKMMRDKNVRSFTVAGSPRFDVYGNDFGWGRPKKVEIVSIDETGAFSLTESRNKNGGIEIGLVLNQTVMEAFASLFVKRL</sequence>
<evidence type="ECO:0000313" key="3">
    <source>
        <dbReference type="EMBL" id="KAF7813173.1"/>
    </source>
</evidence>
<dbReference type="Proteomes" id="UP000634136">
    <property type="component" value="Unassembled WGS sequence"/>
</dbReference>
<organism evidence="3 4">
    <name type="scientific">Senna tora</name>
    <dbReference type="NCBI Taxonomy" id="362788"/>
    <lineage>
        <taxon>Eukaryota</taxon>
        <taxon>Viridiplantae</taxon>
        <taxon>Streptophyta</taxon>
        <taxon>Embryophyta</taxon>
        <taxon>Tracheophyta</taxon>
        <taxon>Spermatophyta</taxon>
        <taxon>Magnoliopsida</taxon>
        <taxon>eudicotyledons</taxon>
        <taxon>Gunneridae</taxon>
        <taxon>Pentapetalae</taxon>
        <taxon>rosids</taxon>
        <taxon>fabids</taxon>
        <taxon>Fabales</taxon>
        <taxon>Fabaceae</taxon>
        <taxon>Caesalpinioideae</taxon>
        <taxon>Cassia clade</taxon>
        <taxon>Senna</taxon>
    </lineage>
</organism>
<keyword evidence="2" id="KW-0012">Acyltransferase</keyword>
<gene>
    <name evidence="3" type="ORF">G2W53_034149</name>
</gene>
<dbReference type="InterPro" id="IPR023213">
    <property type="entry name" value="CAT-like_dom_sf"/>
</dbReference>
<proteinExistence type="predicted"/>